<feature type="domain" description="STAS" evidence="1">
    <location>
        <begin position="1"/>
        <end position="109"/>
    </location>
</feature>
<reference evidence="2 3" key="1">
    <citation type="submission" date="2019-03" db="EMBL/GenBank/DDBJ databases">
        <title>Genomic Encyclopedia of Type Strains, Phase III (KMG-III): the genomes of soil and plant-associated and newly described type strains.</title>
        <authorList>
            <person name="Whitman W."/>
        </authorList>
    </citation>
    <scope>NUCLEOTIDE SEQUENCE [LARGE SCALE GENOMIC DNA]</scope>
    <source>
        <strain evidence="2 3">CECT 7378</strain>
    </source>
</reference>
<accession>A0A4R6MH61</accession>
<evidence type="ECO:0000313" key="3">
    <source>
        <dbReference type="Proteomes" id="UP000294656"/>
    </source>
</evidence>
<dbReference type="CDD" id="cd07043">
    <property type="entry name" value="STAS_anti-anti-sigma_factors"/>
    <property type="match status" value="1"/>
</dbReference>
<name>A0A4R6MH61_9GAMM</name>
<evidence type="ECO:0000313" key="2">
    <source>
        <dbReference type="EMBL" id="TDP01074.1"/>
    </source>
</evidence>
<dbReference type="SUPFAM" id="SSF52091">
    <property type="entry name" value="SpoIIaa-like"/>
    <property type="match status" value="1"/>
</dbReference>
<dbReference type="InterPro" id="IPR036513">
    <property type="entry name" value="STAS_dom_sf"/>
</dbReference>
<dbReference type="EMBL" id="SNXC01000003">
    <property type="protein sequence ID" value="TDP01074.1"/>
    <property type="molecule type" value="Genomic_DNA"/>
</dbReference>
<dbReference type="OrthoDB" id="9796076at2"/>
<dbReference type="Pfam" id="PF01740">
    <property type="entry name" value="STAS"/>
    <property type="match status" value="1"/>
</dbReference>
<dbReference type="Gene3D" id="3.30.750.24">
    <property type="entry name" value="STAS domain"/>
    <property type="match status" value="1"/>
</dbReference>
<dbReference type="PROSITE" id="PS50801">
    <property type="entry name" value="STAS"/>
    <property type="match status" value="1"/>
</dbReference>
<sequence>MYQNHYTLNAYEVLELAGEMDCVAVAESKDILEKIPQDFAGDIVFDLSKVTFIDSSGIGAIVFLFKRLREEERALLITGLNGQPKELMTLLRINRAITIKDDVRSCAVS</sequence>
<gene>
    <name evidence="2" type="ORF">DFP79_0226</name>
</gene>
<evidence type="ECO:0000259" key="1">
    <source>
        <dbReference type="PROSITE" id="PS50801"/>
    </source>
</evidence>
<keyword evidence="3" id="KW-1185">Reference proteome</keyword>
<proteinExistence type="predicted"/>
<dbReference type="GO" id="GO:0043856">
    <property type="term" value="F:anti-sigma factor antagonist activity"/>
    <property type="evidence" value="ECO:0007669"/>
    <property type="project" value="TreeGrafter"/>
</dbReference>
<dbReference type="AlphaFoldDB" id="A0A4R6MH61"/>
<dbReference type="InterPro" id="IPR002645">
    <property type="entry name" value="STAS_dom"/>
</dbReference>
<dbReference type="PANTHER" id="PTHR33495">
    <property type="entry name" value="ANTI-SIGMA FACTOR ANTAGONIST TM_1081-RELATED-RELATED"/>
    <property type="match status" value="1"/>
</dbReference>
<organism evidence="2 3">
    <name type="scientific">Marinomonas balearica</name>
    <dbReference type="NCBI Taxonomy" id="491947"/>
    <lineage>
        <taxon>Bacteria</taxon>
        <taxon>Pseudomonadati</taxon>
        <taxon>Pseudomonadota</taxon>
        <taxon>Gammaproteobacteria</taxon>
        <taxon>Oceanospirillales</taxon>
        <taxon>Oceanospirillaceae</taxon>
        <taxon>Marinomonas</taxon>
    </lineage>
</organism>
<comment type="caution">
    <text evidence="2">The sequence shown here is derived from an EMBL/GenBank/DDBJ whole genome shotgun (WGS) entry which is preliminary data.</text>
</comment>
<dbReference type="Proteomes" id="UP000294656">
    <property type="component" value="Unassembled WGS sequence"/>
</dbReference>
<dbReference type="RefSeq" id="WP_133502123.1">
    <property type="nucleotide sequence ID" value="NZ_SNXC01000003.1"/>
</dbReference>
<dbReference type="PANTHER" id="PTHR33495:SF2">
    <property type="entry name" value="ANTI-SIGMA FACTOR ANTAGONIST TM_1081-RELATED"/>
    <property type="match status" value="1"/>
</dbReference>
<protein>
    <submittedName>
        <fullName evidence="2">Anti-anti-sigma factor</fullName>
    </submittedName>
</protein>